<proteinExistence type="predicted"/>
<sequence>MEVTRRGVLTGGAVGAVGSLVAAGSASAAPVGTGPGRTALTADQALALLREGNRRFI</sequence>
<organism evidence="1">
    <name type="scientific">uncultured Sphingomonadaceae bacterium</name>
    <dbReference type="NCBI Taxonomy" id="169976"/>
    <lineage>
        <taxon>Bacteria</taxon>
        <taxon>Pseudomonadati</taxon>
        <taxon>Pseudomonadota</taxon>
        <taxon>Alphaproteobacteria</taxon>
        <taxon>Sphingomonadales</taxon>
        <taxon>Sphingomonadaceae</taxon>
        <taxon>environmental samples</taxon>
    </lineage>
</organism>
<protein>
    <submittedName>
        <fullName evidence="1">Uncharacterized protein</fullName>
    </submittedName>
</protein>
<dbReference type="InterPro" id="IPR006311">
    <property type="entry name" value="TAT_signal"/>
</dbReference>
<dbReference type="EMBL" id="CADCVX010000146">
    <property type="protein sequence ID" value="CAA9492792.1"/>
    <property type="molecule type" value="Genomic_DNA"/>
</dbReference>
<accession>A0A6J4S9C1</accession>
<name>A0A6J4S9C1_9SPHN</name>
<dbReference type="PROSITE" id="PS51318">
    <property type="entry name" value="TAT"/>
    <property type="match status" value="1"/>
</dbReference>
<reference evidence="1" key="1">
    <citation type="submission" date="2020-02" db="EMBL/GenBank/DDBJ databases">
        <authorList>
            <person name="Meier V. D."/>
        </authorList>
    </citation>
    <scope>NUCLEOTIDE SEQUENCE</scope>
    <source>
        <strain evidence="1">AVDCRST_MAG91</strain>
    </source>
</reference>
<dbReference type="AlphaFoldDB" id="A0A6J4S9C1"/>
<evidence type="ECO:0000313" key="1">
    <source>
        <dbReference type="EMBL" id="CAA9492792.1"/>
    </source>
</evidence>
<feature type="non-terminal residue" evidence="1">
    <location>
        <position position="57"/>
    </location>
</feature>
<gene>
    <name evidence="1" type="ORF">AVDCRST_MAG91-621</name>
</gene>